<protein>
    <recommendedName>
        <fullName evidence="8">3-isopropylmalate dehydrogenase</fullName>
        <ecNumber evidence="7">1.1.1.85</ecNumber>
    </recommendedName>
    <alternativeName>
        <fullName evidence="18">3-IPM-DH</fullName>
    </alternativeName>
    <alternativeName>
        <fullName evidence="17">Beta-IPM dehydrogenase</fullName>
    </alternativeName>
</protein>
<evidence type="ECO:0000256" key="8">
    <source>
        <dbReference type="ARBA" id="ARBA00019276"/>
    </source>
</evidence>
<organism evidence="20 21">
    <name type="scientific">Abditibacterium utsteinense</name>
    <dbReference type="NCBI Taxonomy" id="1960156"/>
    <lineage>
        <taxon>Bacteria</taxon>
        <taxon>Pseudomonadati</taxon>
        <taxon>Abditibacteriota</taxon>
        <taxon>Abditibacteriia</taxon>
        <taxon>Abditibacteriales</taxon>
        <taxon>Abditibacteriaceae</taxon>
        <taxon>Abditibacterium</taxon>
    </lineage>
</organism>
<sequence length="351" mass="37949">MNTQIGVIEGDGVGPEVVKWGIEVLKAASKNTDLNFEFVSAPVGGTCFLEDGKVLPEKSLEILRGCRAVLKGPMGRPDIEAGVVERDGILALRQLFGQYVNIRPVKLFKGLENASPLKDKLLATGVDFVIIRENSEGLYARMGGANDTTATDVNLATENGVNRILKFAFELAKKRDKRLISVDKANVLSASLFWRKKFEAMSAKYPEIKVSSQLVDSWCLLVLQDPSPAKWDVIVTDNLFGDIISDEAAAIVGSLGMSPSANFNPNGISMFEPVHGSAPDIAGQGIVNPLATILACAMMMRFAFEREDLAQKIESAVQSALDEGFRTKDICAGNPSCTTQQMGEAVLKHLN</sequence>
<dbReference type="AlphaFoldDB" id="A0A2S8SX36"/>
<evidence type="ECO:0000313" key="20">
    <source>
        <dbReference type="EMBL" id="PQV65356.1"/>
    </source>
</evidence>
<evidence type="ECO:0000256" key="10">
    <source>
        <dbReference type="ARBA" id="ARBA00022605"/>
    </source>
</evidence>
<dbReference type="SUPFAM" id="SSF53659">
    <property type="entry name" value="Isocitrate/Isopropylmalate dehydrogenase-like"/>
    <property type="match status" value="1"/>
</dbReference>
<dbReference type="InterPro" id="IPR024084">
    <property type="entry name" value="IsoPropMal-DH-like_dom"/>
</dbReference>
<evidence type="ECO:0000256" key="13">
    <source>
        <dbReference type="ARBA" id="ARBA00023002"/>
    </source>
</evidence>
<accession>A0A2S8SX36</accession>
<dbReference type="InterPro" id="IPR004429">
    <property type="entry name" value="Isopropylmalate_DH"/>
</dbReference>
<evidence type="ECO:0000256" key="17">
    <source>
        <dbReference type="ARBA" id="ARBA00030010"/>
    </source>
</evidence>
<comment type="catalytic activity">
    <reaction evidence="1">
        <text>(2R,3S)-3-isopropylmalate + NAD(+) = 4-methyl-2-oxopentanoate + CO2 + NADH</text>
        <dbReference type="Rhea" id="RHEA:32271"/>
        <dbReference type="ChEBI" id="CHEBI:16526"/>
        <dbReference type="ChEBI" id="CHEBI:17865"/>
        <dbReference type="ChEBI" id="CHEBI:35121"/>
        <dbReference type="ChEBI" id="CHEBI:57540"/>
        <dbReference type="ChEBI" id="CHEBI:57945"/>
        <dbReference type="EC" id="1.1.1.85"/>
    </reaction>
</comment>
<evidence type="ECO:0000256" key="18">
    <source>
        <dbReference type="ARBA" id="ARBA00033138"/>
    </source>
</evidence>
<dbReference type="OrthoDB" id="9767905at2"/>
<dbReference type="GO" id="GO:0000287">
    <property type="term" value="F:magnesium ion binding"/>
    <property type="evidence" value="ECO:0007669"/>
    <property type="project" value="InterPro"/>
</dbReference>
<keyword evidence="21" id="KW-1185">Reference proteome</keyword>
<dbReference type="FunFam" id="3.40.718.10:FF:000006">
    <property type="entry name" value="3-isopropylmalate dehydrogenase"/>
    <property type="match status" value="1"/>
</dbReference>
<evidence type="ECO:0000256" key="14">
    <source>
        <dbReference type="ARBA" id="ARBA00023027"/>
    </source>
</evidence>
<evidence type="ECO:0000256" key="9">
    <source>
        <dbReference type="ARBA" id="ARBA00022430"/>
    </source>
</evidence>
<dbReference type="GO" id="GO:0003862">
    <property type="term" value="F:3-isopropylmalate dehydrogenase activity"/>
    <property type="evidence" value="ECO:0007669"/>
    <property type="project" value="UniProtKB-EC"/>
</dbReference>
<name>A0A2S8SX36_9BACT</name>
<evidence type="ECO:0000256" key="1">
    <source>
        <dbReference type="ARBA" id="ARBA00000624"/>
    </source>
</evidence>
<evidence type="ECO:0000256" key="15">
    <source>
        <dbReference type="ARBA" id="ARBA00023211"/>
    </source>
</evidence>
<comment type="pathway">
    <text evidence="4">Amino-acid biosynthesis; L-leucine biosynthesis; L-leucine from 3-methyl-2-oxobutanoate: step 3/4.</text>
</comment>
<evidence type="ECO:0000256" key="3">
    <source>
        <dbReference type="ARBA" id="ARBA00001946"/>
    </source>
</evidence>
<dbReference type="Proteomes" id="UP000237684">
    <property type="component" value="Unassembled WGS sequence"/>
</dbReference>
<keyword evidence="13" id="KW-0560">Oxidoreductase</keyword>
<evidence type="ECO:0000256" key="16">
    <source>
        <dbReference type="ARBA" id="ARBA00023304"/>
    </source>
</evidence>
<comment type="cofactor">
    <cofactor evidence="3">
        <name>Mg(2+)</name>
        <dbReference type="ChEBI" id="CHEBI:18420"/>
    </cofactor>
</comment>
<dbReference type="RefSeq" id="WP_105482099.1">
    <property type="nucleotide sequence ID" value="NZ_NIGF01000001.1"/>
</dbReference>
<evidence type="ECO:0000256" key="4">
    <source>
        <dbReference type="ARBA" id="ARBA00004762"/>
    </source>
</evidence>
<dbReference type="GO" id="GO:0009098">
    <property type="term" value="P:L-leucine biosynthetic process"/>
    <property type="evidence" value="ECO:0007669"/>
    <property type="project" value="UniProtKB-UniPathway"/>
</dbReference>
<feature type="domain" description="Isopropylmalate dehydrogenase-like" evidence="19">
    <location>
        <begin position="4"/>
        <end position="346"/>
    </location>
</feature>
<dbReference type="EC" id="1.1.1.85" evidence="7"/>
<keyword evidence="10" id="KW-0028">Amino-acid biosynthesis</keyword>
<evidence type="ECO:0000256" key="7">
    <source>
        <dbReference type="ARBA" id="ARBA00013101"/>
    </source>
</evidence>
<dbReference type="GO" id="GO:0005829">
    <property type="term" value="C:cytosol"/>
    <property type="evidence" value="ECO:0007669"/>
    <property type="project" value="TreeGrafter"/>
</dbReference>
<dbReference type="SMART" id="SM01329">
    <property type="entry name" value="Iso_dh"/>
    <property type="match status" value="1"/>
</dbReference>
<dbReference type="PANTHER" id="PTHR42979:SF1">
    <property type="entry name" value="3-ISOPROPYLMALATE DEHYDROGENASE"/>
    <property type="match status" value="1"/>
</dbReference>
<evidence type="ECO:0000256" key="12">
    <source>
        <dbReference type="ARBA" id="ARBA00022842"/>
    </source>
</evidence>
<evidence type="ECO:0000256" key="5">
    <source>
        <dbReference type="ARBA" id="ARBA00008319"/>
    </source>
</evidence>
<proteinExistence type="inferred from homology"/>
<dbReference type="InterPro" id="IPR019818">
    <property type="entry name" value="IsoCit/isopropylmalate_DH_CS"/>
</dbReference>
<keyword evidence="9" id="KW-0432">Leucine biosynthesis</keyword>
<keyword evidence="15" id="KW-0464">Manganese</keyword>
<gene>
    <name evidence="20" type="ORF">B1R32_10196</name>
</gene>
<keyword evidence="12" id="KW-0460">Magnesium</keyword>
<dbReference type="EMBL" id="NIGF01000001">
    <property type="protein sequence ID" value="PQV65356.1"/>
    <property type="molecule type" value="Genomic_DNA"/>
</dbReference>
<evidence type="ECO:0000313" key="21">
    <source>
        <dbReference type="Proteomes" id="UP000237684"/>
    </source>
</evidence>
<comment type="similarity">
    <text evidence="5">Belongs to the isocitrate and isopropylmalate dehydrogenases family. LeuB type 1 subfamily.</text>
</comment>
<reference evidence="20 21" key="1">
    <citation type="journal article" date="2018" name="Syst. Appl. Microbiol.">
        <title>Abditibacterium utsteinense sp. nov., the first cultivated member of candidate phylum FBP, isolated from ice-free Antarctic soil samples.</title>
        <authorList>
            <person name="Tahon G."/>
            <person name="Tytgat B."/>
            <person name="Lebbe L."/>
            <person name="Carlier A."/>
            <person name="Willems A."/>
        </authorList>
    </citation>
    <scope>NUCLEOTIDE SEQUENCE [LARGE SCALE GENOMIC DNA]</scope>
    <source>
        <strain evidence="20 21">LMG 29911</strain>
    </source>
</reference>
<evidence type="ECO:0000256" key="11">
    <source>
        <dbReference type="ARBA" id="ARBA00022723"/>
    </source>
</evidence>
<dbReference type="FunCoup" id="A0A2S8SX36">
    <property type="interactions" value="348"/>
</dbReference>
<keyword evidence="16" id="KW-0100">Branched-chain amino acid biosynthesis</keyword>
<comment type="caution">
    <text evidence="20">The sequence shown here is derived from an EMBL/GenBank/DDBJ whole genome shotgun (WGS) entry which is preliminary data.</text>
</comment>
<keyword evidence="11" id="KW-0479">Metal-binding</keyword>
<comment type="cofactor">
    <cofactor evidence="2">
        <name>Mn(2+)</name>
        <dbReference type="ChEBI" id="CHEBI:29035"/>
    </cofactor>
</comment>
<comment type="subunit">
    <text evidence="6">Homodimer.</text>
</comment>
<evidence type="ECO:0000259" key="19">
    <source>
        <dbReference type="SMART" id="SM01329"/>
    </source>
</evidence>
<dbReference type="Pfam" id="PF00180">
    <property type="entry name" value="Iso_dh"/>
    <property type="match status" value="1"/>
</dbReference>
<dbReference type="Gene3D" id="3.40.718.10">
    <property type="entry name" value="Isopropylmalate Dehydrogenase"/>
    <property type="match status" value="1"/>
</dbReference>
<evidence type="ECO:0000256" key="6">
    <source>
        <dbReference type="ARBA" id="ARBA00011738"/>
    </source>
</evidence>
<dbReference type="PANTHER" id="PTHR42979">
    <property type="entry name" value="3-ISOPROPYLMALATE DEHYDROGENASE"/>
    <property type="match status" value="1"/>
</dbReference>
<dbReference type="InParanoid" id="A0A2S8SX36"/>
<dbReference type="UniPathway" id="UPA00048">
    <property type="reaction ID" value="UER00072"/>
</dbReference>
<dbReference type="PROSITE" id="PS00470">
    <property type="entry name" value="IDH_IMDH"/>
    <property type="match status" value="1"/>
</dbReference>
<dbReference type="GO" id="GO:0051287">
    <property type="term" value="F:NAD binding"/>
    <property type="evidence" value="ECO:0007669"/>
    <property type="project" value="InterPro"/>
</dbReference>
<keyword evidence="14" id="KW-0520">NAD</keyword>
<evidence type="ECO:0000256" key="2">
    <source>
        <dbReference type="ARBA" id="ARBA00001936"/>
    </source>
</evidence>